<accession>A0AA86PQI8</accession>
<organism evidence="2">
    <name type="scientific">Hexamita inflata</name>
    <dbReference type="NCBI Taxonomy" id="28002"/>
    <lineage>
        <taxon>Eukaryota</taxon>
        <taxon>Metamonada</taxon>
        <taxon>Diplomonadida</taxon>
        <taxon>Hexamitidae</taxon>
        <taxon>Hexamitinae</taxon>
        <taxon>Hexamita</taxon>
    </lineage>
</organism>
<keyword evidence="1" id="KW-0472">Membrane</keyword>
<keyword evidence="4" id="KW-1185">Reference proteome</keyword>
<evidence type="ECO:0000256" key="1">
    <source>
        <dbReference type="SAM" id="Phobius"/>
    </source>
</evidence>
<reference evidence="3 4" key="2">
    <citation type="submission" date="2024-07" db="EMBL/GenBank/DDBJ databases">
        <authorList>
            <person name="Akdeniz Z."/>
        </authorList>
    </citation>
    <scope>NUCLEOTIDE SEQUENCE [LARGE SCALE GENOMIC DNA]</scope>
</reference>
<proteinExistence type="predicted"/>
<gene>
    <name evidence="3" type="ORF">HINF_LOCUS24940</name>
    <name evidence="2" type="ORF">HINF_LOCUS30087</name>
</gene>
<evidence type="ECO:0000313" key="2">
    <source>
        <dbReference type="EMBL" id="CAI9942442.1"/>
    </source>
</evidence>
<dbReference type="EMBL" id="CATOUU010000699">
    <property type="protein sequence ID" value="CAI9942442.1"/>
    <property type="molecule type" value="Genomic_DNA"/>
</dbReference>
<keyword evidence="1" id="KW-1133">Transmembrane helix</keyword>
<name>A0AA86PQI8_9EUKA</name>
<reference evidence="2" key="1">
    <citation type="submission" date="2023-06" db="EMBL/GenBank/DDBJ databases">
        <authorList>
            <person name="Kurt Z."/>
        </authorList>
    </citation>
    <scope>NUCLEOTIDE SEQUENCE</scope>
</reference>
<comment type="caution">
    <text evidence="2">The sequence shown here is derived from an EMBL/GenBank/DDBJ whole genome shotgun (WGS) entry which is preliminary data.</text>
</comment>
<dbReference type="Proteomes" id="UP001642409">
    <property type="component" value="Unassembled WGS sequence"/>
</dbReference>
<dbReference type="EMBL" id="CAXDID020000073">
    <property type="protein sequence ID" value="CAL6015552.1"/>
    <property type="molecule type" value="Genomic_DNA"/>
</dbReference>
<protein>
    <submittedName>
        <fullName evidence="3">Hypothetical_protein</fullName>
    </submittedName>
</protein>
<evidence type="ECO:0000313" key="3">
    <source>
        <dbReference type="EMBL" id="CAL6015552.1"/>
    </source>
</evidence>
<feature type="transmembrane region" description="Helical" evidence="1">
    <location>
        <begin position="102"/>
        <end position="120"/>
    </location>
</feature>
<keyword evidence="1" id="KW-0812">Transmembrane</keyword>
<dbReference type="AlphaFoldDB" id="A0AA86PQI8"/>
<evidence type="ECO:0000313" key="4">
    <source>
        <dbReference type="Proteomes" id="UP001642409"/>
    </source>
</evidence>
<sequence>MTICKCKASDVCSCTFIVELQLNESCYNCDYQRRQQNQILKWVTSLAIQIIFALSEKCPQNVQCGFQCIFAVYYVKGLRSAPKAILARFRGSSEYTNSEREYTFALLGVLAGFLLLASQLQTTSL</sequence>